<organism evidence="1 2">
    <name type="scientific">Motilimonas pumila</name>
    <dbReference type="NCBI Taxonomy" id="2303987"/>
    <lineage>
        <taxon>Bacteria</taxon>
        <taxon>Pseudomonadati</taxon>
        <taxon>Pseudomonadota</taxon>
        <taxon>Gammaproteobacteria</taxon>
        <taxon>Alteromonadales</taxon>
        <taxon>Alteromonadales genera incertae sedis</taxon>
        <taxon>Motilimonas</taxon>
    </lineage>
</organism>
<proteinExistence type="predicted"/>
<dbReference type="Proteomes" id="UP000283255">
    <property type="component" value="Unassembled WGS sequence"/>
</dbReference>
<gene>
    <name evidence="1" type="ORF">D1Z90_11590</name>
</gene>
<evidence type="ECO:0000313" key="2">
    <source>
        <dbReference type="Proteomes" id="UP000283255"/>
    </source>
</evidence>
<sequence length="123" mass="13842">MIELLVVLALIGLIAGIALPRLWGQVTKAQQRQAVENIWSLTFSNIRAELRSGRAVALDADFVRQATAKREQLEQWQVEVPVAIVYRPHKVTTGGDIYLSDQEGASWLINISRLDGHVEIRQR</sequence>
<reference evidence="1 2" key="2">
    <citation type="submission" date="2019-01" db="EMBL/GenBank/DDBJ databases">
        <title>Motilimonas pumilus sp. nov., isolated from the gut of sea cucumber (Apostichopus japonicus).</title>
        <authorList>
            <person name="Wang F.-Q."/>
            <person name="Ren L.-H."/>
            <person name="Lin Y.-W."/>
            <person name="Sun G.-H."/>
            <person name="Du Z.-J."/>
            <person name="Zhao J.-X."/>
            <person name="Liu X.-J."/>
            <person name="Liu L.-J."/>
        </authorList>
    </citation>
    <scope>NUCLEOTIDE SEQUENCE [LARGE SCALE GENOMIC DNA]</scope>
    <source>
        <strain evidence="1 2">PLHSC7-2</strain>
    </source>
</reference>
<keyword evidence="2" id="KW-1185">Reference proteome</keyword>
<dbReference type="InterPro" id="IPR045584">
    <property type="entry name" value="Pilin-like"/>
</dbReference>
<comment type="caution">
    <text evidence="1">The sequence shown here is derived from an EMBL/GenBank/DDBJ whole genome shotgun (WGS) entry which is preliminary data.</text>
</comment>
<evidence type="ECO:0000313" key="1">
    <source>
        <dbReference type="EMBL" id="RJG42806.1"/>
    </source>
</evidence>
<accession>A0A418YE27</accession>
<dbReference type="Gene3D" id="3.30.700.10">
    <property type="entry name" value="Glycoprotein, Type 4 Pilin"/>
    <property type="match status" value="1"/>
</dbReference>
<reference evidence="1 2" key="1">
    <citation type="submission" date="2018-09" db="EMBL/GenBank/DDBJ databases">
        <authorList>
            <person name="Wang F."/>
        </authorList>
    </citation>
    <scope>NUCLEOTIDE SEQUENCE [LARGE SCALE GENOMIC DNA]</scope>
    <source>
        <strain evidence="1 2">PLHSC7-2</strain>
    </source>
</reference>
<dbReference type="AlphaFoldDB" id="A0A418YE27"/>
<protein>
    <submittedName>
        <fullName evidence="1">Type II secretion system protein</fullName>
    </submittedName>
</protein>
<name>A0A418YE27_9GAMM</name>
<dbReference type="SUPFAM" id="SSF54523">
    <property type="entry name" value="Pili subunits"/>
    <property type="match status" value="1"/>
</dbReference>
<dbReference type="EMBL" id="QZCH01000014">
    <property type="protein sequence ID" value="RJG42806.1"/>
    <property type="molecule type" value="Genomic_DNA"/>
</dbReference>